<keyword evidence="3" id="KW-1185">Reference proteome</keyword>
<feature type="region of interest" description="Disordered" evidence="1">
    <location>
        <begin position="86"/>
        <end position="162"/>
    </location>
</feature>
<evidence type="ECO:0000313" key="2">
    <source>
        <dbReference type="EMBL" id="WPH01477.1"/>
    </source>
</evidence>
<feature type="region of interest" description="Disordered" evidence="1">
    <location>
        <begin position="415"/>
        <end position="574"/>
    </location>
</feature>
<name>A0AAQ3M5X3_9PEZI</name>
<feature type="region of interest" description="Disordered" evidence="1">
    <location>
        <begin position="614"/>
        <end position="644"/>
    </location>
</feature>
<dbReference type="Proteomes" id="UP001303373">
    <property type="component" value="Chromosome 6"/>
</dbReference>
<feature type="compositionally biased region" description="Polar residues" evidence="1">
    <location>
        <begin position="123"/>
        <end position="139"/>
    </location>
</feature>
<feature type="compositionally biased region" description="Basic and acidic residues" evidence="1">
    <location>
        <begin position="502"/>
        <end position="513"/>
    </location>
</feature>
<feature type="compositionally biased region" description="Basic and acidic residues" evidence="1">
    <location>
        <begin position="415"/>
        <end position="429"/>
    </location>
</feature>
<protein>
    <submittedName>
        <fullName evidence="2">Uncharacterized protein</fullName>
    </submittedName>
</protein>
<feature type="compositionally biased region" description="Polar residues" evidence="1">
    <location>
        <begin position="450"/>
        <end position="462"/>
    </location>
</feature>
<evidence type="ECO:0000313" key="3">
    <source>
        <dbReference type="Proteomes" id="UP001303373"/>
    </source>
</evidence>
<proteinExistence type="predicted"/>
<feature type="compositionally biased region" description="Polar residues" evidence="1">
    <location>
        <begin position="431"/>
        <end position="440"/>
    </location>
</feature>
<feature type="compositionally biased region" description="Low complexity" evidence="1">
    <location>
        <begin position="630"/>
        <end position="642"/>
    </location>
</feature>
<organism evidence="2 3">
    <name type="scientific">Acrodontium crateriforme</name>
    <dbReference type="NCBI Taxonomy" id="150365"/>
    <lineage>
        <taxon>Eukaryota</taxon>
        <taxon>Fungi</taxon>
        <taxon>Dikarya</taxon>
        <taxon>Ascomycota</taxon>
        <taxon>Pezizomycotina</taxon>
        <taxon>Dothideomycetes</taxon>
        <taxon>Dothideomycetidae</taxon>
        <taxon>Mycosphaerellales</taxon>
        <taxon>Teratosphaeriaceae</taxon>
        <taxon>Acrodontium</taxon>
    </lineage>
</organism>
<feature type="region of interest" description="Disordered" evidence="1">
    <location>
        <begin position="174"/>
        <end position="214"/>
    </location>
</feature>
<accession>A0AAQ3M5X3</accession>
<dbReference type="EMBL" id="CP138585">
    <property type="protein sequence ID" value="WPH01477.1"/>
    <property type="molecule type" value="Genomic_DNA"/>
</dbReference>
<reference evidence="2 3" key="1">
    <citation type="submission" date="2023-11" db="EMBL/GenBank/DDBJ databases">
        <title>An acidophilic fungus is an integral part of prey digestion in a carnivorous sundew plant.</title>
        <authorList>
            <person name="Tsai I.J."/>
        </authorList>
    </citation>
    <scope>NUCLEOTIDE SEQUENCE [LARGE SCALE GENOMIC DNA]</scope>
    <source>
        <strain evidence="2">169a</strain>
    </source>
</reference>
<sequence length="909" mass="101872">MSISEDLARHERPPQAQRPRKDHTHEREMEQGEVQDWDYAQARVSHKPSPLMIHGEALSEPPSLLAHILASPPIAITRRDEWFRAGSITPKYPSPSDEHQDFARGESPAVKGFREDFVANAPSFKSPTTASLDAQNSGLPPTPPTVEKSDESPREDSLSPNPQFADAVRNALRSEKSGVSTPTGRLLAAQTPGPSPPSRDERSVKLSAPESHVQQELLRPHLTQADSSSHDDSFHTARTSATTSPMGIMSIDLSSTVGCTNDSSKTFHLPINRQNINGESRNWSTGHNLRTPPNWTPMVNSHHPLKESHPRTIAQSQSNVQKRSQSYPTTLHRNMDHSADRLGRKHVDEPKVARAAEVYNSDSNLDNRLQASAEDVNNLVYQQIRAENAHRHSTIMNGGAMPVGIIFPPAEKEKTLKRTAKHESLREDSGIDNQSITQSPDPHHEKTEQALDTLSHGQPIRSNRSRAPVPAADASAIKVFKTRQRPNTGDDHLHRQHTLRRSRGENQLRRPDTSDGASLSKDLPLRSASDSRPQAPGVQKSLRHFSHGAKLENNAHVRRTSLEIPHSPRKSLDVRHLQASTTPMSNSQLSDRTEVEVCEARGVAIFPHNNKSVLIVDSGSRPSSKHTENSSPTSVTSSPKPKFNMKDTLEFTALVTEPQTPPSLQKELKPNADSPLVNPRAAPEPPAFRVIPPTPNDELESLFDQVDIRPQRRQSLIQKARRYSESFVQPLFIRSNSLRKQTRRMSINDDERPTNLSPMWKPRGFWDGIDSDEDYMDDYGIEVYPPRRLDNGSVTQKLTFPRNMSVRMPGFRGTGGFHLGNSLGLDRHGSNNRRHVVRMRTSEELLRQAAARRRRFSLPGSGLGASFTAMRVSKVHSLRDRLNEFMMQNEEKKREKRREILRGQIQHAR</sequence>
<feature type="region of interest" description="Disordered" evidence="1">
    <location>
        <begin position="1"/>
        <end position="42"/>
    </location>
</feature>
<gene>
    <name evidence="2" type="ORF">R9X50_00432300</name>
</gene>
<feature type="compositionally biased region" description="Basic and acidic residues" evidence="1">
    <location>
        <begin position="1"/>
        <end position="13"/>
    </location>
</feature>
<evidence type="ECO:0000256" key="1">
    <source>
        <dbReference type="SAM" id="MobiDB-lite"/>
    </source>
</evidence>
<dbReference type="AlphaFoldDB" id="A0AAQ3M5X3"/>
<feature type="region of interest" description="Disordered" evidence="1">
    <location>
        <begin position="657"/>
        <end position="693"/>
    </location>
</feature>
<feature type="compositionally biased region" description="Basic and acidic residues" evidence="1">
    <location>
        <begin position="147"/>
        <end position="157"/>
    </location>
</feature>